<evidence type="ECO:0000313" key="7">
    <source>
        <dbReference type="Proteomes" id="UP001454489"/>
    </source>
</evidence>
<keyword evidence="3 4" id="KW-0443">Lipid metabolism</keyword>
<dbReference type="PROSITE" id="PS51635">
    <property type="entry name" value="PNPLA"/>
    <property type="match status" value="1"/>
</dbReference>
<dbReference type="Gene3D" id="3.40.1090.10">
    <property type="entry name" value="Cytosolic phospholipase A2 catalytic domain"/>
    <property type="match status" value="1"/>
</dbReference>
<dbReference type="Pfam" id="PF19890">
    <property type="entry name" value="DUF6363"/>
    <property type="match status" value="1"/>
</dbReference>
<keyword evidence="2 4" id="KW-0442">Lipid degradation</keyword>
<protein>
    <submittedName>
        <fullName evidence="6">Patatin family protein</fullName>
    </submittedName>
</protein>
<comment type="caution">
    <text evidence="6">The sequence shown here is derived from an EMBL/GenBank/DDBJ whole genome shotgun (WGS) entry which is preliminary data.</text>
</comment>
<evidence type="ECO:0000256" key="2">
    <source>
        <dbReference type="ARBA" id="ARBA00022963"/>
    </source>
</evidence>
<dbReference type="EMBL" id="JBBMEX010000004">
    <property type="protein sequence ID" value="MEQ2557315.1"/>
    <property type="molecule type" value="Genomic_DNA"/>
</dbReference>
<feature type="active site" description="Proton acceptor" evidence="4">
    <location>
        <position position="160"/>
    </location>
</feature>
<feature type="short sequence motif" description="GXSXG" evidence="4">
    <location>
        <begin position="35"/>
        <end position="39"/>
    </location>
</feature>
<dbReference type="CDD" id="cd07208">
    <property type="entry name" value="Pat_hypo_Ecoli_yjju_like"/>
    <property type="match status" value="1"/>
</dbReference>
<dbReference type="Proteomes" id="UP001454489">
    <property type="component" value="Unassembled WGS sequence"/>
</dbReference>
<reference evidence="6 7" key="1">
    <citation type="submission" date="2024-03" db="EMBL/GenBank/DDBJ databases">
        <title>Human intestinal bacterial collection.</title>
        <authorList>
            <person name="Pauvert C."/>
            <person name="Hitch T.C.A."/>
            <person name="Clavel T."/>
        </authorList>
    </citation>
    <scope>NUCLEOTIDE SEQUENCE [LARGE SCALE GENOMIC DNA]</scope>
    <source>
        <strain evidence="6 7">CLA-AA-H185</strain>
    </source>
</reference>
<dbReference type="SUPFAM" id="SSF52151">
    <property type="entry name" value="FabD/lysophospholipase-like"/>
    <property type="match status" value="1"/>
</dbReference>
<dbReference type="InterPro" id="IPR037483">
    <property type="entry name" value="YjjU-like"/>
</dbReference>
<feature type="short sequence motif" description="DGA/G" evidence="4">
    <location>
        <begin position="160"/>
        <end position="162"/>
    </location>
</feature>
<dbReference type="Pfam" id="PF01734">
    <property type="entry name" value="Patatin"/>
    <property type="match status" value="1"/>
</dbReference>
<dbReference type="InterPro" id="IPR016035">
    <property type="entry name" value="Acyl_Trfase/lysoPLipase"/>
</dbReference>
<gene>
    <name evidence="6" type="ORF">WMO43_05400</name>
</gene>
<organism evidence="6 7">
    <name type="scientific">Maccoyibacter intestinihominis</name>
    <dbReference type="NCBI Taxonomy" id="3133499"/>
    <lineage>
        <taxon>Bacteria</taxon>
        <taxon>Bacillati</taxon>
        <taxon>Bacillota</taxon>
        <taxon>Clostridia</taxon>
        <taxon>Lachnospirales</taxon>
        <taxon>Lachnospiraceae</taxon>
        <taxon>Maccoyibacter</taxon>
    </lineage>
</organism>
<evidence type="ECO:0000259" key="5">
    <source>
        <dbReference type="PROSITE" id="PS51635"/>
    </source>
</evidence>
<name>A0ABV1HC70_9FIRM</name>
<keyword evidence="7" id="KW-1185">Reference proteome</keyword>
<accession>A0ABV1HC70</accession>
<dbReference type="InterPro" id="IPR050301">
    <property type="entry name" value="NTE"/>
</dbReference>
<sequence length="278" mass="31273">MTGIVDVGGGLRGIYGAGIFDYCMEQGIHFDYCIGVSAGSANVCSYIAGQKGRNYQFYTDYSFRKEYMSVKNLFQKGSYINMDYIYGELSNTGGENPLDYKKIEESDVELRVVATNAVTGKPVYFDKTDMCQDNYSIMKASCCIPLVCKPYRIKGVPYYDGGLSDPIPVQKALDDGCDKVVVILTKPIDTIRVAKKDAFPARVLKRKYPKSGEDLARRYKTYNDQVRLAKKYQKQGKVLILAPDDCCGMETLTKDKSALDKMYHKGYRDAKKIPDFVK</sequence>
<keyword evidence="1 4" id="KW-0378">Hydrolase</keyword>
<dbReference type="PANTHER" id="PTHR14226">
    <property type="entry name" value="NEUROPATHY TARGET ESTERASE/SWISS CHEESE D.MELANOGASTER"/>
    <property type="match status" value="1"/>
</dbReference>
<dbReference type="RefSeq" id="WP_353530443.1">
    <property type="nucleotide sequence ID" value="NZ_JBBMEX010000004.1"/>
</dbReference>
<feature type="short sequence motif" description="GXGXXG" evidence="4">
    <location>
        <begin position="8"/>
        <end position="13"/>
    </location>
</feature>
<dbReference type="InterPro" id="IPR002641">
    <property type="entry name" value="PNPLA_dom"/>
</dbReference>
<proteinExistence type="predicted"/>
<feature type="domain" description="PNPLA" evidence="5">
    <location>
        <begin position="4"/>
        <end position="173"/>
    </location>
</feature>
<dbReference type="PANTHER" id="PTHR14226:SF25">
    <property type="entry name" value="PHOSPHOESTERASE"/>
    <property type="match status" value="1"/>
</dbReference>
<evidence type="ECO:0000256" key="1">
    <source>
        <dbReference type="ARBA" id="ARBA00022801"/>
    </source>
</evidence>
<evidence type="ECO:0000256" key="3">
    <source>
        <dbReference type="ARBA" id="ARBA00023098"/>
    </source>
</evidence>
<evidence type="ECO:0000256" key="4">
    <source>
        <dbReference type="PROSITE-ProRule" id="PRU01161"/>
    </source>
</evidence>
<feature type="active site" description="Nucleophile" evidence="4">
    <location>
        <position position="37"/>
    </location>
</feature>
<evidence type="ECO:0000313" key="6">
    <source>
        <dbReference type="EMBL" id="MEQ2557315.1"/>
    </source>
</evidence>
<dbReference type="InterPro" id="IPR045943">
    <property type="entry name" value="DUF6363"/>
</dbReference>